<dbReference type="GO" id="GO:0042586">
    <property type="term" value="F:peptide deformylase activity"/>
    <property type="evidence" value="ECO:0007669"/>
    <property type="project" value="UniProtKB-UniRule"/>
</dbReference>
<organism evidence="6 8">
    <name type="scientific">Pseudomonas amygdali pv. photiniae</name>
    <dbReference type="NCBI Taxonomy" id="251724"/>
    <lineage>
        <taxon>Bacteria</taxon>
        <taxon>Pseudomonadati</taxon>
        <taxon>Pseudomonadota</taxon>
        <taxon>Gammaproteobacteria</taxon>
        <taxon>Pseudomonadales</taxon>
        <taxon>Pseudomonadaceae</taxon>
        <taxon>Pseudomonas</taxon>
        <taxon>Pseudomonas amygdali</taxon>
    </lineage>
</organism>
<feature type="active site" evidence="5">
    <location>
        <position position="142"/>
    </location>
</feature>
<comment type="similarity">
    <text evidence="1 5">Belongs to the polypeptide deformylase family.</text>
</comment>
<keyword evidence="4 5" id="KW-0648">Protein biosynthesis</keyword>
<dbReference type="PIRSF" id="PIRSF004749">
    <property type="entry name" value="Pep_def"/>
    <property type="match status" value="1"/>
</dbReference>
<dbReference type="Proteomes" id="UP000270873">
    <property type="component" value="Unassembled WGS sequence"/>
</dbReference>
<comment type="cofactor">
    <cofactor evidence="5">
        <name>Fe(2+)</name>
        <dbReference type="ChEBI" id="CHEBI:29033"/>
    </cofactor>
    <text evidence="5">Binds 1 Fe(2+) ion.</text>
</comment>
<evidence type="ECO:0000256" key="3">
    <source>
        <dbReference type="ARBA" id="ARBA00022801"/>
    </source>
</evidence>
<reference evidence="7 9" key="2">
    <citation type="submission" date="2018-08" db="EMBL/GenBank/DDBJ databases">
        <title>Recombination of ecologically and evolutionarily significant loci maintains genetic cohesion in the Pseudomonas syringae species complex.</title>
        <authorList>
            <person name="Dillon M."/>
            <person name="Thakur S."/>
            <person name="Almeida R.N.D."/>
            <person name="Weir B.S."/>
            <person name="Guttman D.S."/>
        </authorList>
    </citation>
    <scope>NUCLEOTIDE SEQUENCE [LARGE SCALE GENOMIC DNA]</scope>
    <source>
        <strain evidence="7 9">ICMP 7847</strain>
    </source>
</reference>
<dbReference type="EMBL" id="LJQO01000273">
    <property type="protein sequence ID" value="KPX71524.1"/>
    <property type="molecule type" value="Genomic_DNA"/>
</dbReference>
<proteinExistence type="inferred from homology"/>
<dbReference type="GO" id="GO:0046872">
    <property type="term" value="F:metal ion binding"/>
    <property type="evidence" value="ECO:0007669"/>
    <property type="project" value="UniProtKB-KW"/>
</dbReference>
<comment type="catalytic activity">
    <reaction evidence="5">
        <text>N-terminal N-formyl-L-methionyl-[peptide] + H2O = N-terminal L-methionyl-[peptide] + formate</text>
        <dbReference type="Rhea" id="RHEA:24420"/>
        <dbReference type="Rhea" id="RHEA-COMP:10639"/>
        <dbReference type="Rhea" id="RHEA-COMP:10640"/>
        <dbReference type="ChEBI" id="CHEBI:15377"/>
        <dbReference type="ChEBI" id="CHEBI:15740"/>
        <dbReference type="ChEBI" id="CHEBI:49298"/>
        <dbReference type="ChEBI" id="CHEBI:64731"/>
        <dbReference type="EC" id="3.5.1.88"/>
    </reaction>
</comment>
<feature type="binding site" evidence="5">
    <location>
        <position position="141"/>
    </location>
    <ligand>
        <name>Fe cation</name>
        <dbReference type="ChEBI" id="CHEBI:24875"/>
    </ligand>
</feature>
<keyword evidence="3 5" id="KW-0378">Hydrolase</keyword>
<feature type="binding site" evidence="5">
    <location>
        <position position="99"/>
    </location>
    <ligand>
        <name>Fe cation</name>
        <dbReference type="ChEBI" id="CHEBI:24875"/>
    </ligand>
</feature>
<reference evidence="6 8" key="1">
    <citation type="submission" date="2015-09" db="EMBL/GenBank/DDBJ databases">
        <title>Genome announcement of multiple Pseudomonas syringae strains.</title>
        <authorList>
            <person name="Thakur S."/>
            <person name="Wang P.W."/>
            <person name="Gong Y."/>
            <person name="Weir B.S."/>
            <person name="Guttman D.S."/>
        </authorList>
    </citation>
    <scope>NUCLEOTIDE SEQUENCE [LARGE SCALE GENOMIC DNA]</scope>
    <source>
        <strain evidence="6 8">ICMP7840</strain>
    </source>
</reference>
<dbReference type="PRINTS" id="PR01576">
    <property type="entry name" value="PDEFORMYLASE"/>
</dbReference>
<dbReference type="PANTHER" id="PTHR10458">
    <property type="entry name" value="PEPTIDE DEFORMYLASE"/>
    <property type="match status" value="1"/>
</dbReference>
<evidence type="ECO:0000256" key="4">
    <source>
        <dbReference type="ARBA" id="ARBA00022917"/>
    </source>
</evidence>
<dbReference type="Pfam" id="PF01327">
    <property type="entry name" value="Pep_deformylase"/>
    <property type="match status" value="1"/>
</dbReference>
<dbReference type="HAMAP" id="MF_00163">
    <property type="entry name" value="Pep_deformylase"/>
    <property type="match status" value="1"/>
</dbReference>
<gene>
    <name evidence="5" type="primary">def</name>
    <name evidence="6" type="ORF">ALO53_200157</name>
    <name evidence="7" type="ORF">ALP66_200044</name>
</gene>
<evidence type="ECO:0000256" key="2">
    <source>
        <dbReference type="ARBA" id="ARBA00022723"/>
    </source>
</evidence>
<comment type="caution">
    <text evidence="6">The sequence shown here is derived from an EMBL/GenBank/DDBJ whole genome shotgun (WGS) entry which is preliminary data.</text>
</comment>
<dbReference type="NCBIfam" id="TIGR00079">
    <property type="entry name" value="pept_deformyl"/>
    <property type="match status" value="1"/>
</dbReference>
<evidence type="ECO:0000313" key="8">
    <source>
        <dbReference type="Proteomes" id="UP000050469"/>
    </source>
</evidence>
<dbReference type="EMBL" id="RBSP01000005">
    <property type="protein sequence ID" value="RMS55724.1"/>
    <property type="molecule type" value="Genomic_DNA"/>
</dbReference>
<evidence type="ECO:0000313" key="9">
    <source>
        <dbReference type="Proteomes" id="UP000270873"/>
    </source>
</evidence>
<evidence type="ECO:0000313" key="6">
    <source>
        <dbReference type="EMBL" id="KPX71524.1"/>
    </source>
</evidence>
<dbReference type="InterPro" id="IPR023635">
    <property type="entry name" value="Peptide_deformylase"/>
</dbReference>
<keyword evidence="5" id="KW-0408">Iron</keyword>
<feature type="binding site" evidence="5">
    <location>
        <position position="145"/>
    </location>
    <ligand>
        <name>Fe cation</name>
        <dbReference type="ChEBI" id="CHEBI:24875"/>
    </ligand>
</feature>
<dbReference type="RefSeq" id="WP_060404577.1">
    <property type="nucleotide sequence ID" value="NZ_LJQO01000273.1"/>
</dbReference>
<protein>
    <recommendedName>
        <fullName evidence="5">Peptide deformylase</fullName>
        <shortName evidence="5">PDF</shortName>
        <ecNumber evidence="5">3.5.1.88</ecNumber>
    </recommendedName>
    <alternativeName>
        <fullName evidence="5">Polypeptide deformylase</fullName>
    </alternativeName>
</protein>
<dbReference type="FunFam" id="3.90.45.10:FF:000003">
    <property type="entry name" value="Peptide deformylase"/>
    <property type="match status" value="1"/>
</dbReference>
<dbReference type="Gene3D" id="3.90.45.10">
    <property type="entry name" value="Peptide deformylase"/>
    <property type="match status" value="1"/>
</dbReference>
<dbReference type="Proteomes" id="UP000050469">
    <property type="component" value="Unassembled WGS sequence"/>
</dbReference>
<dbReference type="PANTHER" id="PTHR10458:SF22">
    <property type="entry name" value="PEPTIDE DEFORMYLASE"/>
    <property type="match status" value="1"/>
</dbReference>
<dbReference type="PATRIC" id="fig|251724.3.peg.3508"/>
<dbReference type="NCBIfam" id="NF001159">
    <property type="entry name" value="PRK00150.1-3"/>
    <property type="match status" value="1"/>
</dbReference>
<sequence length="169" mass="18400">MIREFLPPDAPLLRKVSAQVDKFSNGELRTLVDDMFETMRDGNGVGLAAPQIGVDARIIVIEFSGNEERAPGESPVPPTVLINPVITSGVGRTEGREGCFSVPGKIGIVPRYATIEYTAQDMDGLNVRGKAEGFHARIIQHEVDHLNGILYIDIASEVSLYQREPVASK</sequence>
<dbReference type="InterPro" id="IPR036821">
    <property type="entry name" value="Peptide_deformylase_sf"/>
</dbReference>
<name>A0A0P9TCE7_PSEA0</name>
<dbReference type="SUPFAM" id="SSF56420">
    <property type="entry name" value="Peptide deformylase"/>
    <property type="match status" value="1"/>
</dbReference>
<dbReference type="AlphaFoldDB" id="A0A0P9TCE7"/>
<evidence type="ECO:0000313" key="7">
    <source>
        <dbReference type="EMBL" id="RMS55724.1"/>
    </source>
</evidence>
<comment type="function">
    <text evidence="5">Removes the formyl group from the N-terminal Met of newly synthesized proteins. Requires at least a dipeptide for an efficient rate of reaction. N-terminal L-methionine is a prerequisite for activity but the enzyme has broad specificity at other positions.</text>
</comment>
<dbReference type="EC" id="3.5.1.88" evidence="5"/>
<keyword evidence="2 5" id="KW-0479">Metal-binding</keyword>
<evidence type="ECO:0000256" key="5">
    <source>
        <dbReference type="HAMAP-Rule" id="MF_00163"/>
    </source>
</evidence>
<dbReference type="GO" id="GO:0006412">
    <property type="term" value="P:translation"/>
    <property type="evidence" value="ECO:0007669"/>
    <property type="project" value="UniProtKB-UniRule"/>
</dbReference>
<evidence type="ECO:0000256" key="1">
    <source>
        <dbReference type="ARBA" id="ARBA00010759"/>
    </source>
</evidence>
<accession>A0A0P9TCE7</accession>
<dbReference type="CDD" id="cd00487">
    <property type="entry name" value="Pep_deformylase"/>
    <property type="match status" value="1"/>
</dbReference>